<organism evidence="1 2">
    <name type="scientific">Treponema saccharophilum DSM 2985</name>
    <dbReference type="NCBI Taxonomy" id="907348"/>
    <lineage>
        <taxon>Bacteria</taxon>
        <taxon>Pseudomonadati</taxon>
        <taxon>Spirochaetota</taxon>
        <taxon>Spirochaetia</taxon>
        <taxon>Spirochaetales</taxon>
        <taxon>Treponemataceae</taxon>
        <taxon>Treponema</taxon>
    </lineage>
</organism>
<dbReference type="SUPFAM" id="SSF53254">
    <property type="entry name" value="Phosphoglycerate mutase-like"/>
    <property type="match status" value="1"/>
</dbReference>
<dbReference type="SMART" id="SM00855">
    <property type="entry name" value="PGAM"/>
    <property type="match status" value="1"/>
</dbReference>
<dbReference type="OrthoDB" id="9799422at2"/>
<dbReference type="PATRIC" id="fig|907348.3.peg.504"/>
<gene>
    <name evidence="1" type="ORF">TresaDRAFT_2241</name>
</gene>
<dbReference type="eggNOG" id="COG0406">
    <property type="taxonomic scope" value="Bacteria"/>
</dbReference>
<dbReference type="InterPro" id="IPR027417">
    <property type="entry name" value="P-loop_NTPase"/>
</dbReference>
<dbReference type="GO" id="GO:0009236">
    <property type="term" value="P:cobalamin biosynthetic process"/>
    <property type="evidence" value="ECO:0007669"/>
    <property type="project" value="UniProtKB-UniPathway"/>
</dbReference>
<protein>
    <submittedName>
        <fullName evidence="1">Phosphoglycerate mutase</fullName>
    </submittedName>
</protein>
<dbReference type="Gene3D" id="3.40.50.300">
    <property type="entry name" value="P-loop containing nucleotide triphosphate hydrolases"/>
    <property type="match status" value="1"/>
</dbReference>
<dbReference type="UniPathway" id="UPA00148">
    <property type="reaction ID" value="UER00236"/>
</dbReference>
<dbReference type="InterPro" id="IPR050275">
    <property type="entry name" value="PGM_Phosphatase"/>
</dbReference>
<dbReference type="GO" id="GO:0043752">
    <property type="term" value="F:adenosylcobinamide kinase activity"/>
    <property type="evidence" value="ECO:0007669"/>
    <property type="project" value="InterPro"/>
</dbReference>
<keyword evidence="2" id="KW-1185">Reference proteome</keyword>
<dbReference type="eggNOG" id="COG2087">
    <property type="taxonomic scope" value="Bacteria"/>
</dbReference>
<dbReference type="STRING" id="907348.TresaDRAFT_2241"/>
<dbReference type="GO" id="GO:0000166">
    <property type="term" value="F:nucleotide binding"/>
    <property type="evidence" value="ECO:0007669"/>
    <property type="project" value="InterPro"/>
</dbReference>
<reference evidence="1 2" key="1">
    <citation type="submission" date="2011-09" db="EMBL/GenBank/DDBJ databases">
        <title>The draft genome of Treponema saccharophilum DSM 2985.</title>
        <authorList>
            <consortium name="US DOE Joint Genome Institute (JGI-PGF)"/>
            <person name="Lucas S."/>
            <person name="Copeland A."/>
            <person name="Lapidus A."/>
            <person name="Glavina del Rio T."/>
            <person name="Dalin E."/>
            <person name="Tice H."/>
            <person name="Bruce D."/>
            <person name="Goodwin L."/>
            <person name="Pitluck S."/>
            <person name="Peters L."/>
            <person name="Kyrpides N."/>
            <person name="Mavromatis K."/>
            <person name="Ivanova N."/>
            <person name="Markowitz V."/>
            <person name="Cheng J.-F."/>
            <person name="Hugenholtz P."/>
            <person name="Woyke T."/>
            <person name="Wu D."/>
            <person name="Gronow S."/>
            <person name="Wellnitz S."/>
            <person name="Brambilla E."/>
            <person name="Klenk H.-P."/>
            <person name="Eisen J.A."/>
        </authorList>
    </citation>
    <scope>NUCLEOTIDE SEQUENCE [LARGE SCALE GENOMIC DNA]</scope>
    <source>
        <strain evidence="1 2">DSM 2985</strain>
    </source>
</reference>
<dbReference type="InterPro" id="IPR001345">
    <property type="entry name" value="PG/BPGM_mutase_AS"/>
</dbReference>
<comment type="caution">
    <text evidence="1">The sequence shown here is derived from an EMBL/GenBank/DDBJ whole genome shotgun (WGS) entry which is preliminary data.</text>
</comment>
<name>H7EI67_9SPIR</name>
<dbReference type="AlphaFoldDB" id="H7EI67"/>
<dbReference type="Gene3D" id="3.40.50.1240">
    <property type="entry name" value="Phosphoglycerate mutase-like"/>
    <property type="match status" value="1"/>
</dbReference>
<sequence>MSIASSLSGTPSSLVHVVSDDDVSAFASEEDTPFPALSRTVERISSFPVVVATEIGCGVVPLSAEERAFREKNGRLNQALAHVADSVVLMCAGIPQVIKGAPGTGELPKYAAVFRHGETGANRERRFAGGLSDVPLSSAGMKGVADAASSLPAALSGFRGDVAKAVSEPPVVFSSPMVRAVSSARVLFPHSEIRVVEDFREMRLGLLENMTHGELSEGRFADGSRSSKNALLYEEWLSSNGNGACPSSADFPGESIPVFTSRVSAAFSAAMRSVPPGGVAVIVAHGGVQMALCSSFFRGAGGVPYFSWQSGNASFRFGEVSL</sequence>
<dbReference type="GO" id="GO:0016791">
    <property type="term" value="F:phosphatase activity"/>
    <property type="evidence" value="ECO:0007669"/>
    <property type="project" value="TreeGrafter"/>
</dbReference>
<dbReference type="InterPro" id="IPR013078">
    <property type="entry name" value="His_Pase_superF_clade-1"/>
</dbReference>
<dbReference type="PANTHER" id="PTHR48100">
    <property type="entry name" value="BROAD-SPECIFICITY PHOSPHATASE YOR283W-RELATED"/>
    <property type="match status" value="1"/>
</dbReference>
<dbReference type="Pfam" id="PF00300">
    <property type="entry name" value="His_Phos_1"/>
    <property type="match status" value="1"/>
</dbReference>
<evidence type="ECO:0000313" key="2">
    <source>
        <dbReference type="Proteomes" id="UP000003571"/>
    </source>
</evidence>
<dbReference type="InterPro" id="IPR029033">
    <property type="entry name" value="His_PPase_superfam"/>
</dbReference>
<dbReference type="PROSITE" id="PS00175">
    <property type="entry name" value="PG_MUTASE"/>
    <property type="match status" value="1"/>
</dbReference>
<dbReference type="SUPFAM" id="SSF52540">
    <property type="entry name" value="P-loop containing nucleoside triphosphate hydrolases"/>
    <property type="match status" value="1"/>
</dbReference>
<dbReference type="Pfam" id="PF02283">
    <property type="entry name" value="CobU"/>
    <property type="match status" value="1"/>
</dbReference>
<dbReference type="InterPro" id="IPR003203">
    <property type="entry name" value="CobU/CobP"/>
</dbReference>
<accession>H7EI67</accession>
<dbReference type="CDD" id="cd07067">
    <property type="entry name" value="HP_PGM_like"/>
    <property type="match status" value="1"/>
</dbReference>
<evidence type="ECO:0000313" key="1">
    <source>
        <dbReference type="EMBL" id="EIC02746.1"/>
    </source>
</evidence>
<dbReference type="RefSeq" id="WP_002702536.1">
    <property type="nucleotide sequence ID" value="NZ_AGRW01000034.1"/>
</dbReference>
<dbReference type="EMBL" id="AGRW01000034">
    <property type="protein sequence ID" value="EIC02746.1"/>
    <property type="molecule type" value="Genomic_DNA"/>
</dbReference>
<proteinExistence type="predicted"/>
<dbReference type="Proteomes" id="UP000003571">
    <property type="component" value="Unassembled WGS sequence"/>
</dbReference>